<dbReference type="EC" id="7.6.2.3" evidence="14"/>
<dbReference type="InterPro" id="IPR036640">
    <property type="entry name" value="ABC1_TM_sf"/>
</dbReference>
<dbReference type="FunFam" id="3.40.50.300:FF:000293">
    <property type="entry name" value="ATP binding cassette subfamily C member 1"/>
    <property type="match status" value="1"/>
</dbReference>
<feature type="transmembrane region" description="Helical" evidence="17">
    <location>
        <begin position="1200"/>
        <end position="1218"/>
    </location>
</feature>
<feature type="transmembrane region" description="Helical" evidence="17">
    <location>
        <begin position="458"/>
        <end position="479"/>
    </location>
</feature>
<feature type="transmembrane region" description="Helical" evidence="17">
    <location>
        <begin position="165"/>
        <end position="184"/>
    </location>
</feature>
<dbReference type="FunFam" id="1.20.1560.10:FF:000001">
    <property type="entry name" value="ATP-binding cassette subfamily C member 1"/>
    <property type="match status" value="1"/>
</dbReference>
<keyword evidence="7 17" id="KW-0812">Transmembrane</keyword>
<evidence type="ECO:0000256" key="16">
    <source>
        <dbReference type="SAM" id="MobiDB-lite"/>
    </source>
</evidence>
<feature type="transmembrane region" description="Helical" evidence="17">
    <location>
        <begin position="585"/>
        <end position="609"/>
    </location>
</feature>
<comment type="similarity">
    <text evidence="3">Belongs to the ABC transporter superfamily. ABCC family. Conjugate transporter (TC 3.A.1.208) subfamily.</text>
</comment>
<evidence type="ECO:0000256" key="4">
    <source>
        <dbReference type="ARBA" id="ARBA00022448"/>
    </source>
</evidence>
<dbReference type="PROSITE" id="PS50929">
    <property type="entry name" value="ABC_TM1F"/>
    <property type="match status" value="2"/>
</dbReference>
<dbReference type="GO" id="GO:0000323">
    <property type="term" value="C:lytic vacuole"/>
    <property type="evidence" value="ECO:0007669"/>
    <property type="project" value="UniProtKB-ARBA"/>
</dbReference>
<keyword evidence="4" id="KW-0813">Transport</keyword>
<name>A0A8S3SI37_MYTED</name>
<evidence type="ECO:0000256" key="14">
    <source>
        <dbReference type="ARBA" id="ARBA00024220"/>
    </source>
</evidence>
<evidence type="ECO:0000256" key="7">
    <source>
        <dbReference type="ARBA" id="ARBA00022692"/>
    </source>
</evidence>
<dbReference type="InterPro" id="IPR003593">
    <property type="entry name" value="AAA+_ATPase"/>
</dbReference>
<evidence type="ECO:0000256" key="6">
    <source>
        <dbReference type="ARBA" id="ARBA00022554"/>
    </source>
</evidence>
<dbReference type="Gene3D" id="3.40.50.300">
    <property type="entry name" value="P-loop containing nucleotide triphosphate hydrolases"/>
    <property type="match status" value="2"/>
</dbReference>
<sequence>MSTFEEFCGNSSFWDDTGFSDNSTYPNFTKCFRNTVLVWLPCGWLWLTLPVNIYLVRTTKNQRLPVTAFNMSKLILVLILVVLTVIDTVREVSEENLSYTAPNVVIVTGLINAVSCGLAAVYTQLDRIRGSITSTSLFVFWLLKVVCNIVDFYTRIVNHTYEENLFRFILFYIIYSILLVQLILHSFAEKQNIVSEDGDSRRENCPEEKASILNLLYFWWMNSIIVKAYKKPLVEKDVWPLMSRDQSQNVVKTFDSNWRYELSKAQIRNARERTQHVYDIQQSTSATEKTPLLQTKLLPTKINVQKSTRHKGSLFKALFNSFGWTYLLSLWFKFISDILQFVGPILISFLIAYADDRDNKPSWKGYLPAVGLFVSGMIQSVFYHQNYKLGMAVGMRVRCSLISAIYKKSLTMNSDAKKETTLGQIVSLMSVDCQHLQDMFTYLSTVMSVPVQVAIGMYLLWGTLGISCLAGLGVLLLLIPLNSFVAARQLTLTADVLALKGERIKLMNQILNGMKVLKMYAWEPSFTYQVSVIRRRELDNLMKVAYLQGVATFGWLLAPFVVALATFATYVNISDDKYLSASKAFVSLALFNILRLPVILLAQSISAIIQGKVSLKRVGNFLSSEDLDPSSTQHVFDTDYAIKIQRGTFTWDKENPQSTLRDINLTIPDGQLVAVVGHVGAGKSSLFSATLGEMLKIDGSVALKGSVAYVPQEAWIQNATLMDNILFGKTFMQKKYKRVLEACAMTSDLDLLPGRDLTEIGEKGINLSGGQKQRVSLARAVYSNSDVYLMDDPLSAVDAHVGKHIFEKVIGNKGLLKNKTRLLVTHGIHWLPMVDHIIVMTNGRITEVGTYEDLINHDGPFAHFLKQYFIEENDEAIDDPEIQQIRNMILEQVESVTSDGLTSDEPALSLIRKQNKEIKKKEYIAESPALLLQTRLTHDELAETGGVKWPVYKAYTKALGLGASIIVMFVFSMYHAASVYANFWLTFWTNDQYLTNQNNTGTEKFIDQTNYYLLGYGILGIIQAAFVLIYATLVSVKMVQAAGKIHQHMLDKIMRAPMEFFDTTPLGRIINRFSSDVEMMDTALPLTFRITLNSLYLAVTTVIVICINTPIILSTVVPLMICYGVIMRFYLPTSRQLKRLESIHRSPVFNHFSETIAGAIVIRAYKASERFMNEALKRLDKNMVYYYAFFNSARWLGIRLELLGNIFVIATALFSIYSNLDGSFVGLSVVYAIQATYILNLLVINMSDLQSNIVCVERIKEYTEIDSEANWRSTKKPPDNWPEKGEIIFTDFRMRYRAGTELVLHGINLKIHHGEKIGIVGRTGAGKSSLALALFRLIEAASGDITIDGVDIKNIGLHDLREKVTILPQDPVLFSGSLRLNLDPFCCYGDDQLWTALEHAHLRESVNNLPGKLDFQCGEGGQNLSVGQRQLVCLARTLLKETRVLVLDEATAAVDLATDDLIQQTIFREFKDCTVLAIAHRLKTVLDYHRIVVMDKGRIVEVDNPNNLLANEKSIFYGLAKEAGIVNNGNGQEQLKNSIRYLTNQQPVQNVISSNRNSHDNQIGDVISQKDKEDNMSEKSSNGWSSYSGRSGNEGSAELSNGQGKDVKHFVDNISVDSVRFGDVTIVTPQQILPPSLESEISETTADSETGSEYGESKEELEDTKRNDSGSDKTLKHHVKTRTVLRIIIEWVRE</sequence>
<feature type="transmembrane region" description="Helical" evidence="17">
    <location>
        <begin position="366"/>
        <end position="385"/>
    </location>
</feature>
<evidence type="ECO:0000259" key="18">
    <source>
        <dbReference type="PROSITE" id="PS50893"/>
    </source>
</evidence>
<keyword evidence="21" id="KW-1185">Reference proteome</keyword>
<dbReference type="PROSITE" id="PS00211">
    <property type="entry name" value="ABC_TRANSPORTER_1"/>
    <property type="match status" value="2"/>
</dbReference>
<dbReference type="Gene3D" id="1.20.1560.10">
    <property type="entry name" value="ABC transporter type 1, transmembrane domain"/>
    <property type="match status" value="2"/>
</dbReference>
<keyword evidence="10" id="KW-0067">ATP-binding</keyword>
<dbReference type="Pfam" id="PF24357">
    <property type="entry name" value="TMD0_ABC"/>
    <property type="match status" value="1"/>
</dbReference>
<dbReference type="FunFam" id="1.20.1560.10:FF:000020">
    <property type="entry name" value="ABC metal ion transporter"/>
    <property type="match status" value="1"/>
</dbReference>
<dbReference type="SUPFAM" id="SSF90123">
    <property type="entry name" value="ABC transporter transmembrane region"/>
    <property type="match status" value="2"/>
</dbReference>
<evidence type="ECO:0000256" key="3">
    <source>
        <dbReference type="ARBA" id="ARBA00009726"/>
    </source>
</evidence>
<dbReference type="GO" id="GO:0005886">
    <property type="term" value="C:plasma membrane"/>
    <property type="evidence" value="ECO:0007669"/>
    <property type="project" value="UniProtKB-SubCell"/>
</dbReference>
<evidence type="ECO:0000256" key="13">
    <source>
        <dbReference type="ARBA" id="ARBA00023136"/>
    </source>
</evidence>
<dbReference type="Pfam" id="PF00005">
    <property type="entry name" value="ABC_tran"/>
    <property type="match status" value="2"/>
</dbReference>
<protein>
    <recommendedName>
        <fullName evidence="14">ABC-type glutathione-S-conjugate transporter</fullName>
        <ecNumber evidence="14">7.6.2.3</ecNumber>
    </recommendedName>
</protein>
<feature type="transmembrane region" description="Helical" evidence="17">
    <location>
        <begin position="958"/>
        <end position="977"/>
    </location>
</feature>
<accession>A0A8S3SI37</accession>
<dbReference type="OrthoDB" id="6500128at2759"/>
<feature type="compositionally biased region" description="Low complexity" evidence="16">
    <location>
        <begin position="1578"/>
        <end position="1591"/>
    </location>
</feature>
<dbReference type="PANTHER" id="PTHR24223:SF443">
    <property type="entry name" value="MULTIDRUG-RESISTANCE LIKE PROTEIN 1, ISOFORM I"/>
    <property type="match status" value="1"/>
</dbReference>
<dbReference type="PANTHER" id="PTHR24223">
    <property type="entry name" value="ATP-BINDING CASSETTE SUB-FAMILY C"/>
    <property type="match status" value="1"/>
</dbReference>
<feature type="domain" description="ABC transmembrane type-1" evidence="19">
    <location>
        <begin position="965"/>
        <end position="1251"/>
    </location>
</feature>
<keyword evidence="12 17" id="KW-1133">Transmembrane helix</keyword>
<feature type="compositionally biased region" description="Basic and acidic residues" evidence="16">
    <location>
        <begin position="1655"/>
        <end position="1674"/>
    </location>
</feature>
<keyword evidence="6" id="KW-0926">Vacuole</keyword>
<evidence type="ECO:0000313" key="21">
    <source>
        <dbReference type="Proteomes" id="UP000683360"/>
    </source>
</evidence>
<dbReference type="GO" id="GO:0005774">
    <property type="term" value="C:vacuolar membrane"/>
    <property type="evidence" value="ECO:0007669"/>
    <property type="project" value="UniProtKB-SubCell"/>
</dbReference>
<feature type="transmembrane region" description="Helical" evidence="17">
    <location>
        <begin position="314"/>
        <end position="332"/>
    </location>
</feature>
<proteinExistence type="inferred from homology"/>
<dbReference type="SUPFAM" id="SSF52540">
    <property type="entry name" value="P-loop containing nucleoside triphosphate hydrolases"/>
    <property type="match status" value="2"/>
</dbReference>
<comment type="catalytic activity">
    <reaction evidence="15">
        <text>leukotriene C4(in) + ATP + H2O = leukotriene C4(out) + ADP + phosphate + H(+)</text>
        <dbReference type="Rhea" id="RHEA:38963"/>
        <dbReference type="ChEBI" id="CHEBI:15377"/>
        <dbReference type="ChEBI" id="CHEBI:15378"/>
        <dbReference type="ChEBI" id="CHEBI:30616"/>
        <dbReference type="ChEBI" id="CHEBI:43474"/>
        <dbReference type="ChEBI" id="CHEBI:57973"/>
        <dbReference type="ChEBI" id="CHEBI:456216"/>
    </reaction>
    <physiologicalReaction direction="left-to-right" evidence="15">
        <dbReference type="Rhea" id="RHEA:38964"/>
    </physiologicalReaction>
</comment>
<feature type="region of interest" description="Disordered" evidence="16">
    <location>
        <begin position="1635"/>
        <end position="1676"/>
    </location>
</feature>
<dbReference type="Proteomes" id="UP000683360">
    <property type="component" value="Unassembled WGS sequence"/>
</dbReference>
<keyword evidence="11" id="KW-1278">Translocase</keyword>
<feature type="compositionally biased region" description="Basic and acidic residues" evidence="16">
    <location>
        <begin position="1568"/>
        <end position="1577"/>
    </location>
</feature>
<feature type="transmembrane region" description="Helical" evidence="17">
    <location>
        <begin position="135"/>
        <end position="153"/>
    </location>
</feature>
<dbReference type="NCBIfam" id="TIGR00957">
    <property type="entry name" value="MRP_assoc_pro"/>
    <property type="match status" value="1"/>
</dbReference>
<gene>
    <name evidence="20" type="ORF">MEDL_33780</name>
</gene>
<comment type="caution">
    <text evidence="20">The sequence shown here is derived from an EMBL/GenBank/DDBJ whole genome shotgun (WGS) entry which is preliminary data.</text>
</comment>
<evidence type="ECO:0000259" key="19">
    <source>
        <dbReference type="PROSITE" id="PS50929"/>
    </source>
</evidence>
<evidence type="ECO:0000313" key="20">
    <source>
        <dbReference type="EMBL" id="CAG2220356.1"/>
    </source>
</evidence>
<keyword evidence="5" id="KW-1003">Cell membrane</keyword>
<organism evidence="20 21">
    <name type="scientific">Mytilus edulis</name>
    <name type="common">Blue mussel</name>
    <dbReference type="NCBI Taxonomy" id="6550"/>
    <lineage>
        <taxon>Eukaryota</taxon>
        <taxon>Metazoa</taxon>
        <taxon>Spiralia</taxon>
        <taxon>Lophotrochozoa</taxon>
        <taxon>Mollusca</taxon>
        <taxon>Bivalvia</taxon>
        <taxon>Autobranchia</taxon>
        <taxon>Pteriomorphia</taxon>
        <taxon>Mytilida</taxon>
        <taxon>Mytiloidea</taxon>
        <taxon>Mytilidae</taxon>
        <taxon>Mytilinae</taxon>
        <taxon>Mytilus</taxon>
    </lineage>
</organism>
<dbReference type="InterPro" id="IPR005292">
    <property type="entry name" value="MRP"/>
</dbReference>
<feature type="transmembrane region" description="Helical" evidence="17">
    <location>
        <begin position="101"/>
        <end position="123"/>
    </location>
</feature>
<evidence type="ECO:0000256" key="15">
    <source>
        <dbReference type="ARBA" id="ARBA00047523"/>
    </source>
</evidence>
<dbReference type="Pfam" id="PF00664">
    <property type="entry name" value="ABC_membrane"/>
    <property type="match status" value="2"/>
</dbReference>
<dbReference type="InterPro" id="IPR050173">
    <property type="entry name" value="ABC_transporter_C-like"/>
</dbReference>
<feature type="domain" description="ABC transmembrane type-1" evidence="19">
    <location>
        <begin position="327"/>
        <end position="610"/>
    </location>
</feature>
<dbReference type="EMBL" id="CAJPWZ010001657">
    <property type="protein sequence ID" value="CAG2220356.1"/>
    <property type="molecule type" value="Genomic_DNA"/>
</dbReference>
<dbReference type="CDD" id="cd03244">
    <property type="entry name" value="ABCC_MRP_domain2"/>
    <property type="match status" value="1"/>
</dbReference>
<dbReference type="InterPro" id="IPR003439">
    <property type="entry name" value="ABC_transporter-like_ATP-bd"/>
</dbReference>
<evidence type="ECO:0000256" key="10">
    <source>
        <dbReference type="ARBA" id="ARBA00022840"/>
    </source>
</evidence>
<feature type="domain" description="ABC transporter" evidence="18">
    <location>
        <begin position="642"/>
        <end position="867"/>
    </location>
</feature>
<evidence type="ECO:0000256" key="9">
    <source>
        <dbReference type="ARBA" id="ARBA00022741"/>
    </source>
</evidence>
<evidence type="ECO:0000256" key="12">
    <source>
        <dbReference type="ARBA" id="ARBA00022989"/>
    </source>
</evidence>
<feature type="domain" description="ABC transporter" evidence="18">
    <location>
        <begin position="1287"/>
        <end position="1521"/>
    </location>
</feature>
<feature type="transmembrane region" description="Helical" evidence="17">
    <location>
        <begin position="68"/>
        <end position="89"/>
    </location>
</feature>
<feature type="transmembrane region" description="Helical" evidence="17">
    <location>
        <begin position="1013"/>
        <end position="1036"/>
    </location>
</feature>
<dbReference type="SMART" id="SM00382">
    <property type="entry name" value="AAA"/>
    <property type="match status" value="2"/>
</dbReference>
<keyword evidence="9" id="KW-0547">Nucleotide-binding</keyword>
<comment type="subcellular location">
    <subcellularLocation>
        <location evidence="2">Cell membrane</location>
        <topology evidence="2">Multi-pass membrane protein</topology>
    </subcellularLocation>
    <subcellularLocation>
        <location evidence="1">Vacuole membrane</location>
        <topology evidence="1">Multi-pass membrane protein</topology>
    </subcellularLocation>
</comment>
<evidence type="ECO:0000256" key="17">
    <source>
        <dbReference type="SAM" id="Phobius"/>
    </source>
</evidence>
<dbReference type="CDD" id="cd03250">
    <property type="entry name" value="ABCC_MRP_domain1"/>
    <property type="match status" value="1"/>
</dbReference>
<dbReference type="GO" id="GO:0005524">
    <property type="term" value="F:ATP binding"/>
    <property type="evidence" value="ECO:0007669"/>
    <property type="project" value="UniProtKB-KW"/>
</dbReference>
<evidence type="ECO:0000256" key="2">
    <source>
        <dbReference type="ARBA" id="ARBA00004651"/>
    </source>
</evidence>
<feature type="region of interest" description="Disordered" evidence="16">
    <location>
        <begin position="1568"/>
        <end position="1604"/>
    </location>
</feature>
<feature type="compositionally biased region" description="Polar residues" evidence="16">
    <location>
        <begin position="1642"/>
        <end position="1651"/>
    </location>
</feature>
<dbReference type="GO" id="GO:0015431">
    <property type="term" value="F:ABC-type glutathione S-conjugate transporter activity"/>
    <property type="evidence" value="ECO:0007669"/>
    <property type="project" value="UniProtKB-EC"/>
</dbReference>
<dbReference type="PROSITE" id="PS50893">
    <property type="entry name" value="ABC_TRANSPORTER_2"/>
    <property type="match status" value="2"/>
</dbReference>
<dbReference type="InterPro" id="IPR017871">
    <property type="entry name" value="ABC_transporter-like_CS"/>
</dbReference>
<feature type="transmembrane region" description="Helical" evidence="17">
    <location>
        <begin position="544"/>
        <end position="573"/>
    </location>
</feature>
<dbReference type="GO" id="GO:0016887">
    <property type="term" value="F:ATP hydrolysis activity"/>
    <property type="evidence" value="ECO:0007669"/>
    <property type="project" value="InterPro"/>
</dbReference>
<keyword evidence="8" id="KW-0677">Repeat</keyword>
<feature type="transmembrane region" description="Helical" evidence="17">
    <location>
        <begin position="1224"/>
        <end position="1243"/>
    </location>
</feature>
<dbReference type="CDD" id="cd18603">
    <property type="entry name" value="ABC_6TM_MRP1_2_3_6_D2_like"/>
    <property type="match status" value="1"/>
</dbReference>
<keyword evidence="13 17" id="KW-0472">Membrane</keyword>
<dbReference type="InterPro" id="IPR056227">
    <property type="entry name" value="TMD0_ABC"/>
</dbReference>
<evidence type="ECO:0000256" key="1">
    <source>
        <dbReference type="ARBA" id="ARBA00004128"/>
    </source>
</evidence>
<reference evidence="20" key="1">
    <citation type="submission" date="2021-03" db="EMBL/GenBank/DDBJ databases">
        <authorList>
            <person name="Bekaert M."/>
        </authorList>
    </citation>
    <scope>NUCLEOTIDE SEQUENCE</scope>
</reference>
<dbReference type="CDD" id="cd18595">
    <property type="entry name" value="ABC_6TM_MRP1_2_3_6_D1_like"/>
    <property type="match status" value="1"/>
</dbReference>
<feature type="transmembrane region" description="Helical" evidence="17">
    <location>
        <begin position="338"/>
        <end position="354"/>
    </location>
</feature>
<evidence type="ECO:0000256" key="8">
    <source>
        <dbReference type="ARBA" id="ARBA00022737"/>
    </source>
</evidence>
<evidence type="ECO:0000256" key="11">
    <source>
        <dbReference type="ARBA" id="ARBA00022967"/>
    </source>
</evidence>
<feature type="transmembrane region" description="Helical" evidence="17">
    <location>
        <begin position="36"/>
        <end position="56"/>
    </location>
</feature>
<evidence type="ECO:0000256" key="5">
    <source>
        <dbReference type="ARBA" id="ARBA00022475"/>
    </source>
</evidence>
<dbReference type="FunFam" id="3.40.50.300:FF:000074">
    <property type="entry name" value="Multidrug resistance-associated protein 5 isoform 1"/>
    <property type="match status" value="1"/>
</dbReference>
<dbReference type="InterPro" id="IPR011527">
    <property type="entry name" value="ABC1_TM_dom"/>
</dbReference>
<dbReference type="InterPro" id="IPR027417">
    <property type="entry name" value="P-loop_NTPase"/>
</dbReference>